<reference evidence="12" key="1">
    <citation type="journal article" date="2023" name="G3 (Bethesda)">
        <title>Whole genome assemblies of Zophobas morio and Tenebrio molitor.</title>
        <authorList>
            <person name="Kaur S."/>
            <person name="Stinson S.A."/>
            <person name="diCenzo G.C."/>
        </authorList>
    </citation>
    <scope>NUCLEOTIDE SEQUENCE</scope>
    <source>
        <strain evidence="12">QUZm001</strain>
    </source>
</reference>
<protein>
    <submittedName>
        <fullName evidence="12">Uncharacterized protein</fullName>
    </submittedName>
</protein>
<dbReference type="InterPro" id="IPR049730">
    <property type="entry name" value="SNF2/RAD54-like_C"/>
</dbReference>
<evidence type="ECO:0000256" key="8">
    <source>
        <dbReference type="ARBA" id="ARBA00023242"/>
    </source>
</evidence>
<accession>A0AA38HI02</accession>
<proteinExistence type="inferred from homology"/>
<feature type="region of interest" description="Disordered" evidence="9">
    <location>
        <begin position="55"/>
        <end position="74"/>
    </location>
</feature>
<keyword evidence="3" id="KW-0547">Nucleotide-binding</keyword>
<dbReference type="InterPro" id="IPR000330">
    <property type="entry name" value="SNF2_N"/>
</dbReference>
<dbReference type="Pfam" id="PF00271">
    <property type="entry name" value="Helicase_C"/>
    <property type="match status" value="1"/>
</dbReference>
<evidence type="ECO:0000256" key="6">
    <source>
        <dbReference type="ARBA" id="ARBA00022840"/>
    </source>
</evidence>
<evidence type="ECO:0000256" key="3">
    <source>
        <dbReference type="ARBA" id="ARBA00022741"/>
    </source>
</evidence>
<dbReference type="GO" id="GO:0005524">
    <property type="term" value="F:ATP binding"/>
    <property type="evidence" value="ECO:0007669"/>
    <property type="project" value="UniProtKB-KW"/>
</dbReference>
<comment type="caution">
    <text evidence="12">The sequence shown here is derived from an EMBL/GenBank/DDBJ whole genome shotgun (WGS) entry which is preliminary data.</text>
</comment>
<feature type="domain" description="Helicase C-terminal" evidence="11">
    <location>
        <begin position="459"/>
        <end position="664"/>
    </location>
</feature>
<evidence type="ECO:0000256" key="7">
    <source>
        <dbReference type="ARBA" id="ARBA00023054"/>
    </source>
</evidence>
<dbReference type="CDD" id="cd18793">
    <property type="entry name" value="SF2_C_SNF"/>
    <property type="match status" value="1"/>
</dbReference>
<dbReference type="GO" id="GO:0016787">
    <property type="term" value="F:hydrolase activity"/>
    <property type="evidence" value="ECO:0007669"/>
    <property type="project" value="UniProtKB-KW"/>
</dbReference>
<evidence type="ECO:0000313" key="12">
    <source>
        <dbReference type="EMBL" id="KAJ3615460.1"/>
    </source>
</evidence>
<comment type="subcellular location">
    <subcellularLocation>
        <location evidence="1">Nucleus</location>
    </subcellularLocation>
</comment>
<evidence type="ECO:0000259" key="11">
    <source>
        <dbReference type="PROSITE" id="PS51194"/>
    </source>
</evidence>
<keyword evidence="5" id="KW-0347">Helicase</keyword>
<dbReference type="InterPro" id="IPR038718">
    <property type="entry name" value="SNF2-like_sf"/>
</dbReference>
<dbReference type="Gene3D" id="3.40.50.300">
    <property type="entry name" value="P-loop containing nucleotide triphosphate hydrolases"/>
    <property type="match status" value="1"/>
</dbReference>
<dbReference type="Pfam" id="PF00176">
    <property type="entry name" value="SNF2-rel_dom"/>
    <property type="match status" value="2"/>
</dbReference>
<dbReference type="GO" id="GO:0005634">
    <property type="term" value="C:nucleus"/>
    <property type="evidence" value="ECO:0007669"/>
    <property type="project" value="UniProtKB-SubCell"/>
</dbReference>
<evidence type="ECO:0000256" key="2">
    <source>
        <dbReference type="ARBA" id="ARBA00007025"/>
    </source>
</evidence>
<keyword evidence="7" id="KW-0175">Coiled coil</keyword>
<evidence type="ECO:0000256" key="5">
    <source>
        <dbReference type="ARBA" id="ARBA00022806"/>
    </source>
</evidence>
<gene>
    <name evidence="12" type="ORF">Zmor_016399</name>
</gene>
<keyword evidence="13" id="KW-1185">Reference proteome</keyword>
<keyword evidence="8" id="KW-0539">Nucleus</keyword>
<dbReference type="PROSITE" id="PS51192">
    <property type="entry name" value="HELICASE_ATP_BIND_1"/>
    <property type="match status" value="1"/>
</dbReference>
<name>A0AA38HI02_9CUCU</name>
<sequence>MKIIQEDNEEEYRKLIDEKKDTRLLYLLNQTDSYIEKFSNLLQVRKAHRRKALQADQSVNDALEDEEPGGASPSEASYYAIAHSREELIERQPSLLVSGTLKHYQLKGLEWLVSLYNNGLNGILADEMGLGKTIQTIAFLAYLIEHKNVAGPFLVIVPLSTLDNWSIEFAKWAPSIVLVKYRGRGSAPARGSLCKYLFSAGKPQDRKALHGQILAQNFNVLLTTYEFTIKDRTLLSKLPWFYAVVDEGATPDYLSSSGLTSPCLLKGHRIKNKESKLTETLTNKYKIEHRLLLTGTPLQNSLPELWSLMNFLLPDIFSSSLTFDEWFSIPFDHVAEVPALNREETVLVIRRLHKILRPFLLRRLKSEVASELPEKVEYLIKVPMSALQKALHSQIQRGVLLSKTGQQSGEFKARHISNTLMQLRKVCNHPFLFPEVEREMACMNAEGDVLCRVCGKFQLLDHLLKKLLFFRHRTLIFCQMTQLMTILEDFLLSRGPIPAAVIRGSSAVIFFAGIKYLRLDGTTKSEERGKLLETFNTPGSEYDVFLLSTRAGGLGLNLQSADTVIIYDSDWNPHQDLQAQVSQLTFLINIYPINPPIFEKDRAHRLGQKKEVRVLRLVTVNSVEEKILEAAERKLLMDAKVIQAGRFDNKTTAEERKQLLENLVNMDVPAVLPKFFLIFIGDHLS</sequence>
<dbReference type="GO" id="GO:0004386">
    <property type="term" value="F:helicase activity"/>
    <property type="evidence" value="ECO:0007669"/>
    <property type="project" value="UniProtKB-KW"/>
</dbReference>
<dbReference type="Gene3D" id="3.40.50.10810">
    <property type="entry name" value="Tandem AAA-ATPase domain"/>
    <property type="match status" value="1"/>
</dbReference>
<feature type="domain" description="Helicase ATP-binding" evidence="10">
    <location>
        <begin position="113"/>
        <end position="315"/>
    </location>
</feature>
<dbReference type="SMART" id="SM00490">
    <property type="entry name" value="HELICc"/>
    <property type="match status" value="1"/>
</dbReference>
<dbReference type="EMBL" id="JALNTZ010004132">
    <property type="protein sequence ID" value="KAJ3615460.1"/>
    <property type="molecule type" value="Genomic_DNA"/>
</dbReference>
<evidence type="ECO:0000256" key="1">
    <source>
        <dbReference type="ARBA" id="ARBA00004123"/>
    </source>
</evidence>
<organism evidence="12 13">
    <name type="scientific">Zophobas morio</name>
    <dbReference type="NCBI Taxonomy" id="2755281"/>
    <lineage>
        <taxon>Eukaryota</taxon>
        <taxon>Metazoa</taxon>
        <taxon>Ecdysozoa</taxon>
        <taxon>Arthropoda</taxon>
        <taxon>Hexapoda</taxon>
        <taxon>Insecta</taxon>
        <taxon>Pterygota</taxon>
        <taxon>Neoptera</taxon>
        <taxon>Endopterygota</taxon>
        <taxon>Coleoptera</taxon>
        <taxon>Polyphaga</taxon>
        <taxon>Cucujiformia</taxon>
        <taxon>Tenebrionidae</taxon>
        <taxon>Zophobas</taxon>
    </lineage>
</organism>
<dbReference type="PANTHER" id="PTHR10799">
    <property type="entry name" value="SNF2/RAD54 HELICASE FAMILY"/>
    <property type="match status" value="1"/>
</dbReference>
<evidence type="ECO:0000256" key="4">
    <source>
        <dbReference type="ARBA" id="ARBA00022801"/>
    </source>
</evidence>
<dbReference type="SUPFAM" id="SSF52540">
    <property type="entry name" value="P-loop containing nucleoside triphosphate hydrolases"/>
    <property type="match status" value="2"/>
</dbReference>
<keyword evidence="6" id="KW-0067">ATP-binding</keyword>
<dbReference type="InterPro" id="IPR027417">
    <property type="entry name" value="P-loop_NTPase"/>
</dbReference>
<dbReference type="InterPro" id="IPR014001">
    <property type="entry name" value="Helicase_ATP-bd"/>
</dbReference>
<dbReference type="AlphaFoldDB" id="A0AA38HI02"/>
<dbReference type="PROSITE" id="PS51194">
    <property type="entry name" value="HELICASE_CTER"/>
    <property type="match status" value="1"/>
</dbReference>
<dbReference type="InterPro" id="IPR001650">
    <property type="entry name" value="Helicase_C-like"/>
</dbReference>
<dbReference type="FunFam" id="3.40.50.10810:FF:000015">
    <property type="entry name" value="lymphoid-specific helicase isoform X1"/>
    <property type="match status" value="1"/>
</dbReference>
<comment type="similarity">
    <text evidence="2">Belongs to the SNF2/RAD54 helicase family.</text>
</comment>
<keyword evidence="4" id="KW-0378">Hydrolase</keyword>
<dbReference type="SMART" id="SM00487">
    <property type="entry name" value="DEXDc"/>
    <property type="match status" value="1"/>
</dbReference>
<evidence type="ECO:0000259" key="10">
    <source>
        <dbReference type="PROSITE" id="PS51192"/>
    </source>
</evidence>
<dbReference type="Proteomes" id="UP001168821">
    <property type="component" value="Unassembled WGS sequence"/>
</dbReference>
<evidence type="ECO:0000313" key="13">
    <source>
        <dbReference type="Proteomes" id="UP001168821"/>
    </source>
</evidence>
<evidence type="ECO:0000256" key="9">
    <source>
        <dbReference type="SAM" id="MobiDB-lite"/>
    </source>
</evidence>